<reference evidence="1" key="1">
    <citation type="submission" date="2022-08" db="EMBL/GenBank/DDBJ databases">
        <title>Genome sequencing of Pelomonas sp. UHG3.</title>
        <authorList>
            <person name="So Y."/>
        </authorList>
    </citation>
    <scope>NUCLEOTIDE SEQUENCE</scope>
    <source>
        <strain evidence="1">UHG3</strain>
    </source>
</reference>
<evidence type="ECO:0000313" key="1">
    <source>
        <dbReference type="EMBL" id="MCY4744816.1"/>
    </source>
</evidence>
<sequence>MQLNARTQAQKGFTLIELMIVVAIIGILAAVAIPQYKDYTAKSKAAAALGSLNSLKTAIGLCAQENGSLASCDTGSSGIPAYTPSKEVTAASVTDGVITATLAAGIGADAAVTFTVTPNYSQNDTKSNVVWTVDVSNVTVNAVKDYLSKGNVSSASAS</sequence>
<dbReference type="Proteomes" id="UP001076464">
    <property type="component" value="Unassembled WGS sequence"/>
</dbReference>
<name>A0ACC6C8R5_9BURK</name>
<dbReference type="EMBL" id="JAPPUY010000002">
    <property type="protein sequence ID" value="MCY4744816.1"/>
    <property type="molecule type" value="Genomic_DNA"/>
</dbReference>
<comment type="caution">
    <text evidence="1">The sequence shown here is derived from an EMBL/GenBank/DDBJ whole genome shotgun (WGS) entry which is preliminary data.</text>
</comment>
<keyword evidence="2" id="KW-1185">Reference proteome</keyword>
<accession>A0ACC6C8R5</accession>
<proteinExistence type="predicted"/>
<protein>
    <submittedName>
        <fullName evidence="1">Prepilin-type N-terminal cleavage/methylation domain-containing protein</fullName>
    </submittedName>
</protein>
<organism evidence="1 2">
    <name type="scientific">Roseateles hydrophilus</name>
    <dbReference type="NCBI Taxonomy" id="2975054"/>
    <lineage>
        <taxon>Bacteria</taxon>
        <taxon>Pseudomonadati</taxon>
        <taxon>Pseudomonadota</taxon>
        <taxon>Betaproteobacteria</taxon>
        <taxon>Burkholderiales</taxon>
        <taxon>Sphaerotilaceae</taxon>
        <taxon>Roseateles</taxon>
    </lineage>
</organism>
<gene>
    <name evidence="1" type="ORF">NYO99_07525</name>
</gene>
<evidence type="ECO:0000313" key="2">
    <source>
        <dbReference type="Proteomes" id="UP001076464"/>
    </source>
</evidence>